<accession>A0AAP9XS74</accession>
<sequence>MNRSPEYAQGALAALHEAKILNLANATPLAALESPEAAKTLVNLMNLVLDPLIQKYTAMEANRD</sequence>
<reference evidence="1 2" key="1">
    <citation type="submission" date="2020-10" db="EMBL/GenBank/DDBJ databases">
        <title>Resistance determinants and their genetic context in bacteria from a longitudinal study of pigs reared under conventional and antibiotic-free husbandry practices.</title>
        <authorList>
            <person name="Poulin-Laprade D."/>
            <person name="Brouard J.-S."/>
            <person name="Gagnon N."/>
            <person name="Turcotte A."/>
            <person name="Langlois A."/>
            <person name="Matte J.J."/>
            <person name="Carrillo C.D."/>
            <person name="Zaheer R."/>
            <person name="McAllister T."/>
            <person name="Topp E."/>
            <person name="Talbot G."/>
        </authorList>
    </citation>
    <scope>NUCLEOTIDE SEQUENCE [LARGE SCALE GENOMIC DNA]</scope>
    <source>
        <strain evidence="1 2">Res13-Abat-PEB01-P1-04-A</strain>
    </source>
</reference>
<gene>
    <name evidence="1" type="ORF">IMO34_08905</name>
</gene>
<evidence type="ECO:0000313" key="2">
    <source>
        <dbReference type="Proteomes" id="UP000594500"/>
    </source>
</evidence>
<proteinExistence type="predicted"/>
<protein>
    <submittedName>
        <fullName evidence="1">Uncharacterized protein</fullName>
    </submittedName>
</protein>
<dbReference type="EMBL" id="CP062916">
    <property type="protein sequence ID" value="QPF10480.1"/>
    <property type="molecule type" value="Genomic_DNA"/>
</dbReference>
<dbReference type="RefSeq" id="WP_195710948.1">
    <property type="nucleotide sequence ID" value="NZ_CP062916.1"/>
</dbReference>
<evidence type="ECO:0000313" key="1">
    <source>
        <dbReference type="EMBL" id="QPF10480.1"/>
    </source>
</evidence>
<dbReference type="Proteomes" id="UP000594500">
    <property type="component" value="Chromosome"/>
</dbReference>
<organism evidence="1 2">
    <name type="scientific">Raoultella terrigena</name>
    <name type="common">Klebsiella terrigena</name>
    <dbReference type="NCBI Taxonomy" id="577"/>
    <lineage>
        <taxon>Bacteria</taxon>
        <taxon>Pseudomonadati</taxon>
        <taxon>Pseudomonadota</taxon>
        <taxon>Gammaproteobacteria</taxon>
        <taxon>Enterobacterales</taxon>
        <taxon>Enterobacteriaceae</taxon>
        <taxon>Klebsiella/Raoultella group</taxon>
        <taxon>Raoultella</taxon>
    </lineage>
</organism>
<dbReference type="AlphaFoldDB" id="A0AAP9XS74"/>
<name>A0AAP9XS74_RAOTE</name>